<dbReference type="InterPro" id="IPR036047">
    <property type="entry name" value="F-box-like_dom_sf"/>
</dbReference>
<dbReference type="AlphaFoldDB" id="A0AAV1CZS2"/>
<dbReference type="Gene3D" id="3.80.10.10">
    <property type="entry name" value="Ribonuclease Inhibitor"/>
    <property type="match status" value="1"/>
</dbReference>
<dbReference type="InterPro" id="IPR055294">
    <property type="entry name" value="FBL60-like"/>
</dbReference>
<gene>
    <name evidence="2" type="ORF">OLC1_LOCUS10802</name>
</gene>
<dbReference type="Proteomes" id="UP001161247">
    <property type="component" value="Chromosome 4"/>
</dbReference>
<keyword evidence="3" id="KW-1185">Reference proteome</keyword>
<evidence type="ECO:0000313" key="2">
    <source>
        <dbReference type="EMBL" id="CAI9101140.1"/>
    </source>
</evidence>
<organism evidence="2 3">
    <name type="scientific">Oldenlandia corymbosa var. corymbosa</name>
    <dbReference type="NCBI Taxonomy" id="529605"/>
    <lineage>
        <taxon>Eukaryota</taxon>
        <taxon>Viridiplantae</taxon>
        <taxon>Streptophyta</taxon>
        <taxon>Embryophyta</taxon>
        <taxon>Tracheophyta</taxon>
        <taxon>Spermatophyta</taxon>
        <taxon>Magnoliopsida</taxon>
        <taxon>eudicotyledons</taxon>
        <taxon>Gunneridae</taxon>
        <taxon>Pentapetalae</taxon>
        <taxon>asterids</taxon>
        <taxon>lamiids</taxon>
        <taxon>Gentianales</taxon>
        <taxon>Rubiaceae</taxon>
        <taxon>Rubioideae</taxon>
        <taxon>Spermacoceae</taxon>
        <taxon>Hedyotis-Oldenlandia complex</taxon>
        <taxon>Oldenlandia</taxon>
    </lineage>
</organism>
<dbReference type="Pfam" id="PF00646">
    <property type="entry name" value="F-box"/>
    <property type="match status" value="1"/>
</dbReference>
<dbReference type="SUPFAM" id="SSF52047">
    <property type="entry name" value="RNI-like"/>
    <property type="match status" value="1"/>
</dbReference>
<evidence type="ECO:0000259" key="1">
    <source>
        <dbReference type="Pfam" id="PF00646"/>
    </source>
</evidence>
<dbReference type="InterPro" id="IPR001810">
    <property type="entry name" value="F-box_dom"/>
</dbReference>
<protein>
    <submittedName>
        <fullName evidence="2">OLC1v1038399C1</fullName>
    </submittedName>
</protein>
<dbReference type="PANTHER" id="PTHR31293">
    <property type="entry name" value="RNI-LIKE SUPERFAMILY PROTEIN"/>
    <property type="match status" value="1"/>
</dbReference>
<accession>A0AAV1CZS2</accession>
<dbReference type="PANTHER" id="PTHR31293:SF12">
    <property type="entry name" value="RNI-LIKE SUPERFAMILY PROTEIN"/>
    <property type="match status" value="1"/>
</dbReference>
<dbReference type="SUPFAM" id="SSF81383">
    <property type="entry name" value="F-box domain"/>
    <property type="match status" value="1"/>
</dbReference>
<reference evidence="2" key="1">
    <citation type="submission" date="2023-03" db="EMBL/GenBank/DDBJ databases">
        <authorList>
            <person name="Julca I."/>
        </authorList>
    </citation>
    <scope>NUCLEOTIDE SEQUENCE</scope>
</reference>
<sequence>MGERRSLSELPEDIIHHILSYLTHKEAISQVSVLAKEFLTAVRSRPPLETLVVDTHWEQEKCKQELDFVFSTLVTYHKENIHLEAFTLKANCSHQFKNLYNPCIELAVAKKGLRILNLSVYGAALPSSVFQAEFLVELSLTRCYLEGLGKEEEKSLSTSITPWWPNLKRLILEDVTFYKKGMFEDIVKGCPLIETMEMNGLRCPYQKSSFRITNIHNLKQLSVRLIPGTTVELYESPNLESAAFGSHNPRDGYNKIIFWHSEYQNLKSLFLHENRSAVMSHSFDMSMTHKFPQLQELSIQGVQNFQTINISSRSLKKIKLLRICNLQEARFDVPNIAVFEYDNYIDSKSREFLRNKCFPELSFNVGCGGVSSRKGTWNSRIILECNDIKIITSRLEELKKFLTAFRGSQTLVTLYLPLSRNNKNVDDDIADQVRTDDSVVFEKPEIREFVIHEKSISKRRSSLSSVHAVLRSVFWICRPQTLTFQNWSDYDQYPKQIYEMLISGDHHLHDKLWDVTSIEMFQDTSKKGGQPPQLHQPSNSEEFLKQLEAYKKTSTTIGKITISFHLEWRN</sequence>
<dbReference type="EMBL" id="OX459121">
    <property type="protein sequence ID" value="CAI9101140.1"/>
    <property type="molecule type" value="Genomic_DNA"/>
</dbReference>
<dbReference type="InterPro" id="IPR032675">
    <property type="entry name" value="LRR_dom_sf"/>
</dbReference>
<name>A0AAV1CZS2_OLDCO</name>
<evidence type="ECO:0000313" key="3">
    <source>
        <dbReference type="Proteomes" id="UP001161247"/>
    </source>
</evidence>
<proteinExistence type="predicted"/>
<feature type="domain" description="F-box" evidence="1">
    <location>
        <begin position="7"/>
        <end position="47"/>
    </location>
</feature>